<evidence type="ECO:0000313" key="1">
    <source>
        <dbReference type="EMBL" id="TQL73796.1"/>
    </source>
</evidence>
<dbReference type="CDD" id="cd00504">
    <property type="entry name" value="GXGXG"/>
    <property type="match status" value="1"/>
</dbReference>
<accession>A0A543AMN6</accession>
<name>A0A543AMN6_9MICC</name>
<dbReference type="Proteomes" id="UP000319746">
    <property type="component" value="Unassembled WGS sequence"/>
</dbReference>
<dbReference type="SUPFAM" id="SSF69336">
    <property type="entry name" value="Alpha subunit of glutamate synthase, C-terminal domain"/>
    <property type="match status" value="1"/>
</dbReference>
<keyword evidence="2" id="KW-1185">Reference proteome</keyword>
<comment type="caution">
    <text evidence="1">The sequence shown here is derived from an EMBL/GenBank/DDBJ whole genome shotgun (WGS) entry which is preliminary data.</text>
</comment>
<proteinExistence type="predicted"/>
<dbReference type="PANTHER" id="PTHR39673">
    <property type="entry name" value="TUNGSTEN FORMYLMETHANOFURAN DEHYDROGENASE, SUBUNIT C (FWDC)"/>
    <property type="match status" value="1"/>
</dbReference>
<reference evidence="1 2" key="1">
    <citation type="submission" date="2019-06" db="EMBL/GenBank/DDBJ databases">
        <title>Sequencing the genomes of 1000 actinobacteria strains.</title>
        <authorList>
            <person name="Klenk H.-P."/>
        </authorList>
    </citation>
    <scope>NUCLEOTIDE SEQUENCE [LARGE SCALE GENOMIC DNA]</scope>
    <source>
        <strain evidence="1 2">DSM 24083</strain>
    </source>
</reference>
<dbReference type="AlphaFoldDB" id="A0A543AMN6"/>
<protein>
    <submittedName>
        <fullName evidence="1">N-methylglutamate synthase subunit B</fullName>
    </submittedName>
</protein>
<gene>
    <name evidence="1" type="ORF">FB556_0243</name>
</gene>
<dbReference type="EMBL" id="VFOU01000001">
    <property type="protein sequence ID" value="TQL73796.1"/>
    <property type="molecule type" value="Genomic_DNA"/>
</dbReference>
<dbReference type="InterPro" id="IPR012061">
    <property type="entry name" value="Glu_synth_lsu_3"/>
</dbReference>
<dbReference type="PIRSF" id="PIRSF006519">
    <property type="entry name" value="GOGAT_dom3"/>
    <property type="match status" value="1"/>
</dbReference>
<dbReference type="OrthoDB" id="287000at2"/>
<sequence length="232" mass="24498">METLTETTVDFDLAEQTVRELNHELHAPTATHYRVLNPRGAHSVAAGINDEIDVEIDGDVGYFCAGMHKTGKVTVNGMAGPGVAENMMSGVVHVKGHASQSAAATAHGGLLVVDGNASTRCGISLKGGDIVVKGNIGAMSAFMAQAGRIVVCGDAGEALGDSIFEARLYVRGKVASLGADCIAKEMREEHREELVQLLKDAGMDQEANDDAYVDSFTRYGSARTLYHFNSGE</sequence>
<evidence type="ECO:0000313" key="2">
    <source>
        <dbReference type="Proteomes" id="UP000319746"/>
    </source>
</evidence>
<dbReference type="PANTHER" id="PTHR39673:SF5">
    <property type="entry name" value="TUNGSTEN-CONTAINING FORMYLMETHANOFURAN DEHYDROGENASE 2 SUBUNIT C"/>
    <property type="match status" value="1"/>
</dbReference>
<dbReference type="RefSeq" id="WP_141863998.1">
    <property type="nucleotide sequence ID" value="NZ_BAABAN010000017.1"/>
</dbReference>
<organism evidence="1 2">
    <name type="scientific">Enteractinococcus coprophilus</name>
    <dbReference type="NCBI Taxonomy" id="1027633"/>
    <lineage>
        <taxon>Bacteria</taxon>
        <taxon>Bacillati</taxon>
        <taxon>Actinomycetota</taxon>
        <taxon>Actinomycetes</taxon>
        <taxon>Micrococcales</taxon>
        <taxon>Micrococcaceae</taxon>
    </lineage>
</organism>
<dbReference type="GO" id="GO:0016491">
    <property type="term" value="F:oxidoreductase activity"/>
    <property type="evidence" value="ECO:0007669"/>
    <property type="project" value="InterPro"/>
</dbReference>
<dbReference type="InterPro" id="IPR036485">
    <property type="entry name" value="Glu_synth_asu_C_sf"/>
</dbReference>
<dbReference type="Gene3D" id="2.160.20.60">
    <property type="entry name" value="Glutamate synthase, alpha subunit, C-terminal domain"/>
    <property type="match status" value="1"/>
</dbReference>